<dbReference type="AlphaFoldDB" id="A0A243WGL7"/>
<accession>A0A243WGL7</accession>
<organism evidence="1 2">
    <name type="scientific">Hymenobacter crusticola</name>
    <dbReference type="NCBI Taxonomy" id="1770526"/>
    <lineage>
        <taxon>Bacteria</taxon>
        <taxon>Pseudomonadati</taxon>
        <taxon>Bacteroidota</taxon>
        <taxon>Cytophagia</taxon>
        <taxon>Cytophagales</taxon>
        <taxon>Hymenobacteraceae</taxon>
        <taxon>Hymenobacter</taxon>
    </lineage>
</organism>
<keyword evidence="2" id="KW-1185">Reference proteome</keyword>
<comment type="caution">
    <text evidence="1">The sequence shown here is derived from an EMBL/GenBank/DDBJ whole genome shotgun (WGS) entry which is preliminary data.</text>
</comment>
<evidence type="ECO:0000313" key="2">
    <source>
        <dbReference type="Proteomes" id="UP000194873"/>
    </source>
</evidence>
<dbReference type="EMBL" id="MTSE01000003">
    <property type="protein sequence ID" value="OUJ74657.1"/>
    <property type="molecule type" value="Genomic_DNA"/>
</dbReference>
<sequence length="174" mass="19330">MTFLFLLNSRIYAQGTPATLDEQNGFLGATFEREWNTFQHLTSLNCSPVEGADVSCYTGSIEGLTLGTTTLQTIQYTFYKNSLAAITVTLKGTKNIAAFCQSLQEVYGPGTHSAEAPTEVEWNGERVHMAYNLVQGETKYEPVLRLVVRSKAQMTRYQAAQLEARRATTQQSLD</sequence>
<evidence type="ECO:0000313" key="1">
    <source>
        <dbReference type="EMBL" id="OUJ74657.1"/>
    </source>
</evidence>
<dbReference type="Proteomes" id="UP000194873">
    <property type="component" value="Unassembled WGS sequence"/>
</dbReference>
<protein>
    <submittedName>
        <fullName evidence="1">Uncharacterized protein</fullName>
    </submittedName>
</protein>
<name>A0A243WGL7_9BACT</name>
<proteinExistence type="predicted"/>
<reference evidence="1 2" key="1">
    <citation type="submission" date="2017-01" db="EMBL/GenBank/DDBJ databases">
        <title>A new Hymenobacter.</title>
        <authorList>
            <person name="Liang Y."/>
            <person name="Feng F."/>
        </authorList>
    </citation>
    <scope>NUCLEOTIDE SEQUENCE [LARGE SCALE GENOMIC DNA]</scope>
    <source>
        <strain evidence="1">MIMBbqt21</strain>
    </source>
</reference>
<gene>
    <name evidence="1" type="ORF">BXP70_07785</name>
</gene>